<feature type="transmembrane region" description="Helical" evidence="1">
    <location>
        <begin position="57"/>
        <end position="79"/>
    </location>
</feature>
<accession>A0A371K127</accession>
<feature type="transmembrane region" description="Helical" evidence="1">
    <location>
        <begin position="173"/>
        <end position="193"/>
    </location>
</feature>
<dbReference type="PANTHER" id="PTHR40106">
    <property type="entry name" value="INNER MEMBRANE PROTEIN RCLC"/>
    <property type="match status" value="1"/>
</dbReference>
<sequence>MRPLPFEQAALARLLSGYAWLPSPAWAESIGWALAVLQSAIGLALLLAPRGRVRKGAALLAAAYWAAGLALLLGPAAWIHDPPYRGFPVIGSGQTLLKHLGIAALALGLYARERGCGDGARRALYGLWLGQLLVLVWIGLMKFTAVEAQGVAGLMRASPLFAWLYGPLSEQGASNLIGAIELATAALIALWPWRPQWARWGLWAAVSTYLLTNSFLFTTPGWQPGYGFPYVGGTAQFLLKDLLLLAGAAVLALSAPPRRRA</sequence>
<dbReference type="OrthoDB" id="1118972at2"/>
<protein>
    <submittedName>
        <fullName evidence="2">DUF417 family protein</fullName>
    </submittedName>
</protein>
<name>A0A371K127_9GAMM</name>
<feature type="transmembrane region" description="Helical" evidence="1">
    <location>
        <begin position="91"/>
        <end position="111"/>
    </location>
</feature>
<keyword evidence="1" id="KW-0812">Transmembrane</keyword>
<evidence type="ECO:0000256" key="1">
    <source>
        <dbReference type="SAM" id="Phobius"/>
    </source>
</evidence>
<reference evidence="2 3" key="1">
    <citation type="submission" date="2018-08" db="EMBL/GenBank/DDBJ databases">
        <title>Lysobacter sp. zong2l5, whole genome shotgun sequence.</title>
        <authorList>
            <person name="Zhang X."/>
            <person name="Feng G."/>
            <person name="Zhu H."/>
        </authorList>
    </citation>
    <scope>NUCLEOTIDE SEQUENCE [LARGE SCALE GENOMIC DNA]</scope>
    <source>
        <strain evidence="3">zong2l5</strain>
    </source>
</reference>
<proteinExistence type="predicted"/>
<keyword evidence="1" id="KW-0472">Membrane</keyword>
<feature type="transmembrane region" description="Helical" evidence="1">
    <location>
        <begin position="237"/>
        <end position="255"/>
    </location>
</feature>
<dbReference type="GO" id="GO:0005886">
    <property type="term" value="C:plasma membrane"/>
    <property type="evidence" value="ECO:0007669"/>
    <property type="project" value="TreeGrafter"/>
</dbReference>
<feature type="transmembrane region" description="Helical" evidence="1">
    <location>
        <begin position="200"/>
        <end position="217"/>
    </location>
</feature>
<dbReference type="InterPro" id="IPR007339">
    <property type="entry name" value="RclC-like"/>
</dbReference>
<evidence type="ECO:0000313" key="3">
    <source>
        <dbReference type="Proteomes" id="UP000264492"/>
    </source>
</evidence>
<comment type="caution">
    <text evidence="2">The sequence shown here is derived from an EMBL/GenBank/DDBJ whole genome shotgun (WGS) entry which is preliminary data.</text>
</comment>
<organism evidence="2 3">
    <name type="scientific">Lysobacter silvisoli</name>
    <dbReference type="NCBI Taxonomy" id="2293254"/>
    <lineage>
        <taxon>Bacteria</taxon>
        <taxon>Pseudomonadati</taxon>
        <taxon>Pseudomonadota</taxon>
        <taxon>Gammaproteobacteria</taxon>
        <taxon>Lysobacterales</taxon>
        <taxon>Lysobacteraceae</taxon>
        <taxon>Lysobacter</taxon>
    </lineage>
</organism>
<dbReference type="GO" id="GO:1901530">
    <property type="term" value="P:response to hypochlorite"/>
    <property type="evidence" value="ECO:0007669"/>
    <property type="project" value="TreeGrafter"/>
</dbReference>
<keyword evidence="1" id="KW-1133">Transmembrane helix</keyword>
<evidence type="ECO:0000313" key="2">
    <source>
        <dbReference type="EMBL" id="RDZ27598.1"/>
    </source>
</evidence>
<dbReference type="PANTHER" id="PTHR40106:SF1">
    <property type="entry name" value="INNER MEMBRANE PROTEIN RCLC"/>
    <property type="match status" value="1"/>
</dbReference>
<gene>
    <name evidence="2" type="ORF">DX914_14095</name>
</gene>
<feature type="transmembrane region" description="Helical" evidence="1">
    <location>
        <begin position="123"/>
        <end position="140"/>
    </location>
</feature>
<dbReference type="Proteomes" id="UP000264492">
    <property type="component" value="Unassembled WGS sequence"/>
</dbReference>
<keyword evidence="3" id="KW-1185">Reference proteome</keyword>
<dbReference type="AlphaFoldDB" id="A0A371K127"/>
<dbReference type="Pfam" id="PF04224">
    <property type="entry name" value="DUF417"/>
    <property type="match status" value="1"/>
</dbReference>
<feature type="transmembrane region" description="Helical" evidence="1">
    <location>
        <begin position="30"/>
        <end position="48"/>
    </location>
</feature>
<dbReference type="EMBL" id="QTSU01000002">
    <property type="protein sequence ID" value="RDZ27598.1"/>
    <property type="molecule type" value="Genomic_DNA"/>
</dbReference>